<evidence type="ECO:0000256" key="4">
    <source>
        <dbReference type="ARBA" id="ARBA00022759"/>
    </source>
</evidence>
<dbReference type="NCBIfam" id="TIGR00188">
    <property type="entry name" value="rnpA"/>
    <property type="match status" value="1"/>
</dbReference>
<dbReference type="InterPro" id="IPR020568">
    <property type="entry name" value="Ribosomal_Su5_D2-typ_SF"/>
</dbReference>
<dbReference type="EMBL" id="JACYTR010000021">
    <property type="protein sequence ID" value="MBD8526361.1"/>
    <property type="molecule type" value="Genomic_DNA"/>
</dbReference>
<organism evidence="10 11">
    <name type="scientific">Pseudomarimonas arenosa</name>
    <dbReference type="NCBI Taxonomy" id="2774145"/>
    <lineage>
        <taxon>Bacteria</taxon>
        <taxon>Pseudomonadati</taxon>
        <taxon>Pseudomonadota</taxon>
        <taxon>Gammaproteobacteria</taxon>
        <taxon>Lysobacterales</taxon>
        <taxon>Lysobacteraceae</taxon>
        <taxon>Pseudomarimonas</taxon>
    </lineage>
</organism>
<evidence type="ECO:0000256" key="5">
    <source>
        <dbReference type="ARBA" id="ARBA00022801"/>
    </source>
</evidence>
<evidence type="ECO:0000313" key="11">
    <source>
        <dbReference type="Proteomes" id="UP000613768"/>
    </source>
</evidence>
<evidence type="ECO:0000256" key="9">
    <source>
        <dbReference type="SAM" id="MobiDB-lite"/>
    </source>
</evidence>
<comment type="catalytic activity">
    <reaction evidence="7">
        <text>Endonucleolytic cleavage of RNA, removing 5'-extranucleotides from tRNA precursor.</text>
        <dbReference type="EC" id="3.1.26.5"/>
    </reaction>
</comment>
<keyword evidence="3 7" id="KW-0540">Nuclease</keyword>
<dbReference type="GO" id="GO:0042781">
    <property type="term" value="F:3'-tRNA processing endoribonuclease activity"/>
    <property type="evidence" value="ECO:0007669"/>
    <property type="project" value="TreeGrafter"/>
</dbReference>
<dbReference type="Gene3D" id="3.30.230.10">
    <property type="match status" value="1"/>
</dbReference>
<reference evidence="10 11" key="1">
    <citation type="submission" date="2020-09" db="EMBL/GenBank/DDBJ databases">
        <title>Pseudoxanthomonas sp. CAU 1598 isolated from sand of Yaerae Beach.</title>
        <authorList>
            <person name="Kim W."/>
        </authorList>
    </citation>
    <scope>NUCLEOTIDE SEQUENCE [LARGE SCALE GENOMIC DNA]</scope>
    <source>
        <strain evidence="10 11">CAU 1598</strain>
    </source>
</reference>
<keyword evidence="4 7" id="KW-0255">Endonuclease</keyword>
<keyword evidence="5 7" id="KW-0378">Hydrolase</keyword>
<dbReference type="GO" id="GO:0030677">
    <property type="term" value="C:ribonuclease P complex"/>
    <property type="evidence" value="ECO:0007669"/>
    <property type="project" value="TreeGrafter"/>
</dbReference>
<dbReference type="AlphaFoldDB" id="A0AAW3ZPW7"/>
<evidence type="ECO:0000256" key="2">
    <source>
        <dbReference type="ARBA" id="ARBA00022694"/>
    </source>
</evidence>
<evidence type="ECO:0000313" key="10">
    <source>
        <dbReference type="EMBL" id="MBD8526361.1"/>
    </source>
</evidence>
<keyword evidence="6 7" id="KW-0694">RNA-binding</keyword>
<comment type="similarity">
    <text evidence="7">Belongs to the RnpA family.</text>
</comment>
<proteinExistence type="inferred from homology"/>
<evidence type="ECO:0000256" key="7">
    <source>
        <dbReference type="HAMAP-Rule" id="MF_00227"/>
    </source>
</evidence>
<comment type="caution">
    <text evidence="10">The sequence shown here is derived from an EMBL/GenBank/DDBJ whole genome shotgun (WGS) entry which is preliminary data.</text>
</comment>
<dbReference type="EC" id="3.1.26.5" evidence="7 8"/>
<dbReference type="InterPro" id="IPR014721">
    <property type="entry name" value="Ribsml_uS5_D2-typ_fold_subgr"/>
</dbReference>
<evidence type="ECO:0000256" key="8">
    <source>
        <dbReference type="NCBIfam" id="TIGR00188"/>
    </source>
</evidence>
<comment type="subunit">
    <text evidence="7">Consists of a catalytic RNA component (M1 or rnpB) and a protein subunit.</text>
</comment>
<keyword evidence="2 7" id="KW-0819">tRNA processing</keyword>
<dbReference type="RefSeq" id="WP_192029781.1">
    <property type="nucleotide sequence ID" value="NZ_JACYTR010000021.1"/>
</dbReference>
<accession>A0AAW3ZPW7</accession>
<dbReference type="InterPro" id="IPR020539">
    <property type="entry name" value="RNase_P_CS"/>
</dbReference>
<dbReference type="GO" id="GO:0000049">
    <property type="term" value="F:tRNA binding"/>
    <property type="evidence" value="ECO:0007669"/>
    <property type="project" value="UniProtKB-UniRule"/>
</dbReference>
<dbReference type="Proteomes" id="UP000613768">
    <property type="component" value="Unassembled WGS sequence"/>
</dbReference>
<dbReference type="Pfam" id="PF00825">
    <property type="entry name" value="Ribonuclease_P"/>
    <property type="match status" value="1"/>
</dbReference>
<evidence type="ECO:0000256" key="6">
    <source>
        <dbReference type="ARBA" id="ARBA00022884"/>
    </source>
</evidence>
<feature type="region of interest" description="Disordered" evidence="9">
    <location>
        <begin position="120"/>
        <end position="141"/>
    </location>
</feature>
<protein>
    <recommendedName>
        <fullName evidence="7 8">Ribonuclease P protein component</fullName>
        <shortName evidence="7">RNase P protein</shortName>
        <shortName evidence="7">RNaseP protein</shortName>
        <ecNumber evidence="7 8">3.1.26.5</ecNumber>
    </recommendedName>
    <alternativeName>
        <fullName evidence="7">Protein C5</fullName>
    </alternativeName>
</protein>
<dbReference type="GO" id="GO:0004526">
    <property type="term" value="F:ribonuclease P activity"/>
    <property type="evidence" value="ECO:0007669"/>
    <property type="project" value="UniProtKB-UniRule"/>
</dbReference>
<dbReference type="PANTHER" id="PTHR33992:SF1">
    <property type="entry name" value="RIBONUCLEASE P PROTEIN COMPONENT"/>
    <property type="match status" value="1"/>
</dbReference>
<gene>
    <name evidence="7 10" type="primary">rnpA</name>
    <name evidence="10" type="ORF">IFO71_11495</name>
</gene>
<dbReference type="HAMAP" id="MF_00227">
    <property type="entry name" value="RNase_P"/>
    <property type="match status" value="1"/>
</dbReference>
<dbReference type="SUPFAM" id="SSF54211">
    <property type="entry name" value="Ribosomal protein S5 domain 2-like"/>
    <property type="match status" value="1"/>
</dbReference>
<dbReference type="PROSITE" id="PS00648">
    <property type="entry name" value="RIBONUCLEASE_P"/>
    <property type="match status" value="1"/>
</dbReference>
<dbReference type="InterPro" id="IPR000100">
    <property type="entry name" value="RNase_P"/>
</dbReference>
<comment type="function">
    <text evidence="1 7">RNaseP catalyzes the removal of the 5'-leader sequence from pre-tRNA to produce the mature 5'-terminus. It can also cleave other RNA substrates such as 4.5S RNA. The protein component plays an auxiliary but essential role in vivo by binding to the 5'-leader sequence and broadening the substrate specificity of the ribozyme.</text>
</comment>
<dbReference type="PANTHER" id="PTHR33992">
    <property type="entry name" value="RIBONUCLEASE P PROTEIN COMPONENT"/>
    <property type="match status" value="1"/>
</dbReference>
<keyword evidence="11" id="KW-1185">Reference proteome</keyword>
<evidence type="ECO:0000256" key="1">
    <source>
        <dbReference type="ARBA" id="ARBA00002663"/>
    </source>
</evidence>
<dbReference type="GO" id="GO:0001682">
    <property type="term" value="P:tRNA 5'-leader removal"/>
    <property type="evidence" value="ECO:0007669"/>
    <property type="project" value="UniProtKB-UniRule"/>
</dbReference>
<evidence type="ECO:0000256" key="3">
    <source>
        <dbReference type="ARBA" id="ARBA00022722"/>
    </source>
</evidence>
<name>A0AAW3ZPW7_9GAMM</name>
<sequence>MNQAAAFPRTARLLAAAEFKQVFNARQRIGGRLFVLHWHASGAETARLGLAISRKVDRRAVARNRLKRLIRDSFRLHRHELPALDLVLLARADAPDASNEALRKELTWLWRKLAALPGNRGQGTMPAAPVATDEAPVTPPD</sequence>